<dbReference type="Proteomes" id="UP000007460">
    <property type="component" value="Chromosome"/>
</dbReference>
<evidence type="ECO:0000256" key="5">
    <source>
        <dbReference type="ARBA" id="ARBA00013198"/>
    </source>
</evidence>
<sequence length="207" mass="22033">MTDVGVAIAEYLSQAIAEKGLASLVVSGGSSPVPTFKTLTTMPIDWAQVTITLVDDRDVPADHADSNDLLVHTHLLQGQAAQAHYVSLARDPDAVANIARPFDVMLLGMGTDGHFASLFPDMISDVTAFDTDAAPAILRTGIKGSPAHPRISMNLAMILQARHIMLLIQGDAKRAVLAEAQHDRSLPVSALLHQTISNIDIITDQVS</sequence>
<dbReference type="InterPro" id="IPR006148">
    <property type="entry name" value="Glc/Gal-6P_isomerase"/>
</dbReference>
<dbReference type="HOGENOM" id="CLU_053947_2_1_5"/>
<dbReference type="KEGG" id="apb:SAR116_1987"/>
<dbReference type="SUPFAM" id="SSF100950">
    <property type="entry name" value="NagB/RpiA/CoA transferase-like"/>
    <property type="match status" value="1"/>
</dbReference>
<dbReference type="eggNOG" id="COG0363">
    <property type="taxonomic scope" value="Bacteria"/>
</dbReference>
<dbReference type="OrthoDB" id="9810967at2"/>
<comment type="function">
    <text evidence="2 7">Hydrolysis of 6-phosphogluconolactone to 6-phosphogluconate.</text>
</comment>
<dbReference type="AlphaFoldDB" id="D5BN37"/>
<keyword evidence="10" id="KW-1185">Reference proteome</keyword>
<feature type="domain" description="Glucosamine/galactosamine-6-phosphate isomerase" evidence="8">
    <location>
        <begin position="4"/>
        <end position="192"/>
    </location>
</feature>
<evidence type="ECO:0000256" key="6">
    <source>
        <dbReference type="ARBA" id="ARBA00020337"/>
    </source>
</evidence>
<reference evidence="9 10" key="1">
    <citation type="journal article" date="2010" name="J. Bacteriol.">
        <title>Complete genome sequence of "Candidatus Puniceispirillum marinum" IMCC1322, a representative of the SAR116 clade in the Alphaproteobacteria.</title>
        <authorList>
            <person name="Oh H.M."/>
            <person name="Kwon K.K."/>
            <person name="Kang I."/>
            <person name="Kang S.G."/>
            <person name="Lee J.H."/>
            <person name="Kim S.J."/>
            <person name="Cho J.C."/>
        </authorList>
    </citation>
    <scope>NUCLEOTIDE SEQUENCE [LARGE SCALE GENOMIC DNA]</scope>
    <source>
        <strain evidence="9 10">IMCC1322</strain>
    </source>
</reference>
<evidence type="ECO:0000256" key="4">
    <source>
        <dbReference type="ARBA" id="ARBA00010662"/>
    </source>
</evidence>
<keyword evidence="7 9" id="KW-0378">Hydrolase</keyword>
<dbReference type="NCBIfam" id="TIGR01198">
    <property type="entry name" value="pgl"/>
    <property type="match status" value="1"/>
</dbReference>
<dbReference type="RefSeq" id="WP_013046857.1">
    <property type="nucleotide sequence ID" value="NC_014010.1"/>
</dbReference>
<evidence type="ECO:0000256" key="7">
    <source>
        <dbReference type="RuleBase" id="RU365095"/>
    </source>
</evidence>
<dbReference type="UniPathway" id="UPA00115">
    <property type="reaction ID" value="UER00409"/>
</dbReference>
<evidence type="ECO:0000256" key="3">
    <source>
        <dbReference type="ARBA" id="ARBA00004961"/>
    </source>
</evidence>
<evidence type="ECO:0000256" key="2">
    <source>
        <dbReference type="ARBA" id="ARBA00002681"/>
    </source>
</evidence>
<comment type="similarity">
    <text evidence="4 7">Belongs to the glucosamine/galactosamine-6-phosphate isomerase family. 6-phosphogluconolactonase subfamily.</text>
</comment>
<dbReference type="InterPro" id="IPR039104">
    <property type="entry name" value="6PGL"/>
</dbReference>
<evidence type="ECO:0000259" key="8">
    <source>
        <dbReference type="Pfam" id="PF01182"/>
    </source>
</evidence>
<dbReference type="GO" id="GO:0017057">
    <property type="term" value="F:6-phosphogluconolactonase activity"/>
    <property type="evidence" value="ECO:0007669"/>
    <property type="project" value="UniProtKB-UniRule"/>
</dbReference>
<dbReference type="GO" id="GO:0006098">
    <property type="term" value="P:pentose-phosphate shunt"/>
    <property type="evidence" value="ECO:0007669"/>
    <property type="project" value="UniProtKB-UniPathway"/>
</dbReference>
<dbReference type="InterPro" id="IPR005900">
    <property type="entry name" value="6-phosphogluconolactonase_DevB"/>
</dbReference>
<dbReference type="GO" id="GO:0005975">
    <property type="term" value="P:carbohydrate metabolic process"/>
    <property type="evidence" value="ECO:0007669"/>
    <property type="project" value="UniProtKB-UniRule"/>
</dbReference>
<dbReference type="Gene3D" id="3.40.50.1360">
    <property type="match status" value="1"/>
</dbReference>
<dbReference type="EC" id="3.1.1.31" evidence="5 7"/>
<organism evidence="9 10">
    <name type="scientific">Puniceispirillum marinum (strain IMCC1322)</name>
    <dbReference type="NCBI Taxonomy" id="488538"/>
    <lineage>
        <taxon>Bacteria</taxon>
        <taxon>Pseudomonadati</taxon>
        <taxon>Pseudomonadota</taxon>
        <taxon>Alphaproteobacteria</taxon>
        <taxon>Candidatus Puniceispirillales</taxon>
        <taxon>Candidatus Puniceispirillaceae</taxon>
        <taxon>Candidatus Puniceispirillum</taxon>
    </lineage>
</organism>
<dbReference type="PANTHER" id="PTHR11054">
    <property type="entry name" value="6-PHOSPHOGLUCONOLACTONASE"/>
    <property type="match status" value="1"/>
</dbReference>
<comment type="pathway">
    <text evidence="3 7">Carbohydrate degradation; pentose phosphate pathway; D-ribulose 5-phosphate from D-glucose 6-phosphate (oxidative stage): step 2/3.</text>
</comment>
<dbReference type="EMBL" id="CP001751">
    <property type="protein sequence ID" value="ADE40230.1"/>
    <property type="molecule type" value="Genomic_DNA"/>
</dbReference>
<proteinExistence type="inferred from homology"/>
<name>D5BN37_PUNMI</name>
<protein>
    <recommendedName>
        <fullName evidence="6 7">6-phosphogluconolactonase</fullName>
        <shortName evidence="7">6PGL</shortName>
        <ecNumber evidence="5 7">3.1.1.31</ecNumber>
    </recommendedName>
</protein>
<evidence type="ECO:0000256" key="1">
    <source>
        <dbReference type="ARBA" id="ARBA00000832"/>
    </source>
</evidence>
<dbReference type="STRING" id="488538.SAR116_1987"/>
<dbReference type="CDD" id="cd01400">
    <property type="entry name" value="6PGL"/>
    <property type="match status" value="1"/>
</dbReference>
<dbReference type="InterPro" id="IPR037171">
    <property type="entry name" value="NagB/RpiA_transferase-like"/>
</dbReference>
<dbReference type="PANTHER" id="PTHR11054:SF0">
    <property type="entry name" value="6-PHOSPHOGLUCONOLACTONASE"/>
    <property type="match status" value="1"/>
</dbReference>
<evidence type="ECO:0000313" key="9">
    <source>
        <dbReference type="EMBL" id="ADE40230.1"/>
    </source>
</evidence>
<comment type="catalytic activity">
    <reaction evidence="1 7">
        <text>6-phospho-D-glucono-1,5-lactone + H2O = 6-phospho-D-gluconate + H(+)</text>
        <dbReference type="Rhea" id="RHEA:12556"/>
        <dbReference type="ChEBI" id="CHEBI:15377"/>
        <dbReference type="ChEBI" id="CHEBI:15378"/>
        <dbReference type="ChEBI" id="CHEBI:57955"/>
        <dbReference type="ChEBI" id="CHEBI:58759"/>
        <dbReference type="EC" id="3.1.1.31"/>
    </reaction>
</comment>
<accession>D5BN37</accession>
<gene>
    <name evidence="7" type="primary">pgl</name>
    <name evidence="9" type="ordered locus">SAR116_1987</name>
</gene>
<evidence type="ECO:0000313" key="10">
    <source>
        <dbReference type="Proteomes" id="UP000007460"/>
    </source>
</evidence>
<dbReference type="Pfam" id="PF01182">
    <property type="entry name" value="Glucosamine_iso"/>
    <property type="match status" value="1"/>
</dbReference>